<evidence type="ECO:0000313" key="2">
    <source>
        <dbReference type="Proteomes" id="UP000275368"/>
    </source>
</evidence>
<accession>A0A3G9IJZ1</accession>
<organism evidence="1 2">
    <name type="scientific">Paenibacillus baekrokdamisoli</name>
    <dbReference type="NCBI Taxonomy" id="1712516"/>
    <lineage>
        <taxon>Bacteria</taxon>
        <taxon>Bacillati</taxon>
        <taxon>Bacillota</taxon>
        <taxon>Bacilli</taxon>
        <taxon>Bacillales</taxon>
        <taxon>Paenibacillaceae</taxon>
        <taxon>Paenibacillus</taxon>
    </lineage>
</organism>
<dbReference type="InterPro" id="IPR029068">
    <property type="entry name" value="Glyas_Bleomycin-R_OHBP_Dase"/>
</dbReference>
<dbReference type="KEGG" id="pbk:Back11_05650"/>
<dbReference type="RefSeq" id="WP_125653600.1">
    <property type="nucleotide sequence ID" value="NZ_AP019308.1"/>
</dbReference>
<gene>
    <name evidence="1" type="ORF">Back11_05650</name>
</gene>
<name>A0A3G9IJZ1_9BACL</name>
<dbReference type="InterPro" id="IPR037523">
    <property type="entry name" value="VOC_core"/>
</dbReference>
<dbReference type="EMBL" id="AP019308">
    <property type="protein sequence ID" value="BBH19220.1"/>
    <property type="molecule type" value="Genomic_DNA"/>
</dbReference>
<dbReference type="Gene3D" id="3.10.180.10">
    <property type="entry name" value="2,3-Dihydroxybiphenyl 1,2-Dioxygenase, domain 1"/>
    <property type="match status" value="1"/>
</dbReference>
<dbReference type="PROSITE" id="PS51819">
    <property type="entry name" value="VOC"/>
    <property type="match status" value="1"/>
</dbReference>
<evidence type="ECO:0000313" key="1">
    <source>
        <dbReference type="EMBL" id="BBH19220.1"/>
    </source>
</evidence>
<dbReference type="Proteomes" id="UP000275368">
    <property type="component" value="Chromosome"/>
</dbReference>
<dbReference type="OrthoDB" id="291991at2"/>
<sequence>MMNEIGTSSATKLEPKLLNLSCIYLPAKHPYTTAKWYSEIFDLETADFAPLDPNANLVVLNISNDIPGGGTIFFVQSNDKFSMNFNNIEGYNHAILMFQVKDIEEIYERMKEKGVELTTDGIKDRGGCGKEIAFFDPDGRKIEINDYGTR</sequence>
<dbReference type="SUPFAM" id="SSF54593">
    <property type="entry name" value="Glyoxalase/Bleomycin resistance protein/Dihydroxybiphenyl dioxygenase"/>
    <property type="match status" value="1"/>
</dbReference>
<dbReference type="Pfam" id="PF00903">
    <property type="entry name" value="Glyoxalase"/>
    <property type="match status" value="1"/>
</dbReference>
<protein>
    <submittedName>
        <fullName evidence="1">Uncharacterized protein</fullName>
    </submittedName>
</protein>
<dbReference type="CDD" id="cd06587">
    <property type="entry name" value="VOC"/>
    <property type="match status" value="1"/>
</dbReference>
<reference evidence="1 2" key="1">
    <citation type="submission" date="2018-11" db="EMBL/GenBank/DDBJ databases">
        <title>Complete genome sequence of Paenibacillus baekrokdamisoli strain KCTC 33723.</title>
        <authorList>
            <person name="Kang S.W."/>
            <person name="Lee K.C."/>
            <person name="Kim K.K."/>
            <person name="Kim J.S."/>
            <person name="Kim D.S."/>
            <person name="Ko S.H."/>
            <person name="Yang S.H."/>
            <person name="Lee J.S."/>
        </authorList>
    </citation>
    <scope>NUCLEOTIDE SEQUENCE [LARGE SCALE GENOMIC DNA]</scope>
    <source>
        <strain evidence="1 2">KCTC 33723</strain>
    </source>
</reference>
<proteinExistence type="predicted"/>
<keyword evidence="2" id="KW-1185">Reference proteome</keyword>
<dbReference type="InterPro" id="IPR004360">
    <property type="entry name" value="Glyas_Fos-R_dOase_dom"/>
</dbReference>
<dbReference type="AlphaFoldDB" id="A0A3G9IJZ1"/>